<accession>A0A225V0F3</accession>
<name>A0A225V0F3_9STRA</name>
<dbReference type="EMBL" id="NBNE01009545">
    <property type="protein sequence ID" value="OWY98306.1"/>
    <property type="molecule type" value="Genomic_DNA"/>
</dbReference>
<gene>
    <name evidence="2" type="ORF">PHMEG_00030956</name>
</gene>
<proteinExistence type="predicted"/>
<keyword evidence="3" id="KW-1185">Reference proteome</keyword>
<sequence length="184" mass="21226">MVARARITAMKSSIRTMHKPMMVARARQTERNQRRHQHAKQPNFDVGNYVLRSRVNHKHQDKLLVTWIGSYQITRADSHSFVVKHLVTGEETDVHPSRLKFYADSSLHITEEIREHVVAQGQVLTVEALLDYTWNAQKKDYDILVSWKGLEPIEDSLESAKSLARDIPVLLKQFAAAREDARFA</sequence>
<evidence type="ECO:0000259" key="1">
    <source>
        <dbReference type="PROSITE" id="PS50013"/>
    </source>
</evidence>
<evidence type="ECO:0000313" key="2">
    <source>
        <dbReference type="EMBL" id="OWY98306.1"/>
    </source>
</evidence>
<dbReference type="InterPro" id="IPR000953">
    <property type="entry name" value="Chromo/chromo_shadow_dom"/>
</dbReference>
<dbReference type="AlphaFoldDB" id="A0A225V0F3"/>
<evidence type="ECO:0000313" key="3">
    <source>
        <dbReference type="Proteomes" id="UP000198211"/>
    </source>
</evidence>
<dbReference type="InterPro" id="IPR016197">
    <property type="entry name" value="Chromo-like_dom_sf"/>
</dbReference>
<dbReference type="PROSITE" id="PS50013">
    <property type="entry name" value="CHROMO_2"/>
    <property type="match status" value="1"/>
</dbReference>
<feature type="domain" description="Chromo" evidence="1">
    <location>
        <begin position="124"/>
        <end position="184"/>
    </location>
</feature>
<dbReference type="Proteomes" id="UP000198211">
    <property type="component" value="Unassembled WGS sequence"/>
</dbReference>
<dbReference type="SUPFAM" id="SSF54160">
    <property type="entry name" value="Chromo domain-like"/>
    <property type="match status" value="1"/>
</dbReference>
<reference evidence="3" key="1">
    <citation type="submission" date="2017-03" db="EMBL/GenBank/DDBJ databases">
        <title>Phytopthora megakarya and P. palmivora, two closely related causual agents of cacao black pod achieved similar genome size and gene model numbers by different mechanisms.</title>
        <authorList>
            <person name="Ali S."/>
            <person name="Shao J."/>
            <person name="Larry D.J."/>
            <person name="Kronmiller B."/>
            <person name="Shen D."/>
            <person name="Strem M.D."/>
            <person name="Melnick R.L."/>
            <person name="Guiltinan M.J."/>
            <person name="Tyler B.M."/>
            <person name="Meinhardt L.W."/>
            <person name="Bailey B.A."/>
        </authorList>
    </citation>
    <scope>NUCLEOTIDE SEQUENCE [LARGE SCALE GENOMIC DNA]</scope>
    <source>
        <strain evidence="3">zdho120</strain>
    </source>
</reference>
<protein>
    <recommendedName>
        <fullName evidence="1">Chromo domain-containing protein</fullName>
    </recommendedName>
</protein>
<comment type="caution">
    <text evidence="2">The sequence shown here is derived from an EMBL/GenBank/DDBJ whole genome shotgun (WGS) entry which is preliminary data.</text>
</comment>
<dbReference type="Gene3D" id="2.40.50.40">
    <property type="match status" value="1"/>
</dbReference>
<dbReference type="OrthoDB" id="122965at2759"/>
<organism evidence="2 3">
    <name type="scientific">Phytophthora megakarya</name>
    <dbReference type="NCBI Taxonomy" id="4795"/>
    <lineage>
        <taxon>Eukaryota</taxon>
        <taxon>Sar</taxon>
        <taxon>Stramenopiles</taxon>
        <taxon>Oomycota</taxon>
        <taxon>Peronosporomycetes</taxon>
        <taxon>Peronosporales</taxon>
        <taxon>Peronosporaceae</taxon>
        <taxon>Phytophthora</taxon>
    </lineage>
</organism>